<dbReference type="AlphaFoldDB" id="D1QRE4"/>
<comment type="caution">
    <text evidence="1">The sequence shown here is derived from an EMBL/GenBank/DDBJ whole genome shotgun (WGS) entry which is preliminary data.</text>
</comment>
<gene>
    <name evidence="1" type="ORF">HMPREF0971_01548</name>
</gene>
<evidence type="ECO:0000313" key="2">
    <source>
        <dbReference type="Proteomes" id="UP000004079"/>
    </source>
</evidence>
<accession>D1QRE4</accession>
<name>D1QRE4_9BACT</name>
<dbReference type="Proteomes" id="UP000004079">
    <property type="component" value="Unassembled WGS sequence"/>
</dbReference>
<dbReference type="HOGENOM" id="CLU_3171687_0_0_10"/>
<proteinExistence type="predicted"/>
<evidence type="ECO:0000313" key="1">
    <source>
        <dbReference type="EMBL" id="EFB32102.1"/>
    </source>
</evidence>
<organism evidence="1 2">
    <name type="scientific">Segatella oris F0302</name>
    <dbReference type="NCBI Taxonomy" id="649760"/>
    <lineage>
        <taxon>Bacteria</taxon>
        <taxon>Pseudomonadati</taxon>
        <taxon>Bacteroidota</taxon>
        <taxon>Bacteroidia</taxon>
        <taxon>Bacteroidales</taxon>
        <taxon>Prevotellaceae</taxon>
        <taxon>Segatella</taxon>
    </lineage>
</organism>
<dbReference type="STRING" id="649760.HMPREF0971_01548"/>
<sequence>MASHKHGKYVFISIWWSRKVLKTRKKVDNKSKYFQLKTRCNFVGTRF</sequence>
<reference evidence="1 2" key="1">
    <citation type="submission" date="2009-11" db="EMBL/GenBank/DDBJ databases">
        <authorList>
            <person name="Weinstock G."/>
            <person name="Sodergren E."/>
            <person name="Clifton S."/>
            <person name="Fulton L."/>
            <person name="Fulton B."/>
            <person name="Courtney L."/>
            <person name="Fronick C."/>
            <person name="Harrison M."/>
            <person name="Strong C."/>
            <person name="Farmer C."/>
            <person name="Delahaunty K."/>
            <person name="Markovic C."/>
            <person name="Hall O."/>
            <person name="Minx P."/>
            <person name="Tomlinson C."/>
            <person name="Mitreva M."/>
            <person name="Nelson J."/>
            <person name="Hou S."/>
            <person name="Wollam A."/>
            <person name="Pepin K.H."/>
            <person name="Johnson M."/>
            <person name="Bhonagiri V."/>
            <person name="Nash W.E."/>
            <person name="Warren W."/>
            <person name="Chinwalla A."/>
            <person name="Mardis E.R."/>
            <person name="Wilson R.K."/>
        </authorList>
    </citation>
    <scope>NUCLEOTIDE SEQUENCE [LARGE SCALE GENOMIC DNA]</scope>
    <source>
        <strain evidence="1 2">F0302</strain>
    </source>
</reference>
<dbReference type="EMBL" id="ACUZ02000029">
    <property type="protein sequence ID" value="EFB32102.1"/>
    <property type="molecule type" value="Genomic_DNA"/>
</dbReference>
<protein>
    <submittedName>
        <fullName evidence="1">Uncharacterized protein</fullName>
    </submittedName>
</protein>